<dbReference type="Gene3D" id="2.60.40.3140">
    <property type="match status" value="1"/>
</dbReference>
<feature type="domain" description="DUF3857" evidence="2">
    <location>
        <begin position="86"/>
        <end position="265"/>
    </location>
</feature>
<evidence type="ECO:0000313" key="3">
    <source>
        <dbReference type="EMBL" id="RFT16608.1"/>
    </source>
</evidence>
<evidence type="ECO:0008006" key="5">
    <source>
        <dbReference type="Google" id="ProtNLM"/>
    </source>
</evidence>
<accession>A0A3E2BPG3</accession>
<evidence type="ECO:0000313" key="4">
    <source>
        <dbReference type="Proteomes" id="UP000257323"/>
    </source>
</evidence>
<sequence length="694" mass="79594">MESRFSFRKNKSGYHLGQMMLLLISLVALLDFCLSAQTKEPARPRPPITPEDLALTDLPELPGAPAVCLYYERIDDREKMELSVFKRIKILTPSGRDYANLEIPYYAFMDEVKDIKVNVYETSGKTREVKPEILEKIAAKRGESEYRIKTLAIPDVSPGQIIDYEYRIQPREDNSWITILGNLLYIRIKLFLLNLSIPDLYSALGVSWSLQDSIYIRKARYRFVPDPAIAVARKSKYNLAWVSNQLKNVQPTIGDKGLELELNDILPFEKEEFMAPESNEKMAFEVYYLDPSIKNIQTYWEKSAQAWKKDYEEYMKGGKALDREVQNLVGEETDPEARLEKIYERVQGINNLDYAREMSTKEREKLKENKDVVDVLKRNYGREIAIARTFAALARAAGFETYLVRVVSRDDKFFNPNLPLFYGQFDSEIVMVKMGNKFQAFDPGLPGCPYGIVYWPRTGTTALTFENDRMSFFTSPSTSADDSSRRQIAKLQPDGQGNLAGTIRVEYSGQEALSKKLEYREKDEIKFKEILEEELLKKLPAGSKVKFKNLVWLSARAADLAAEFEATVAGVVTEAGDKLLLPVYGLTNPGRYPFRSAFRKYPVCFNYPYTEIDDIVIELPDGYEVEALPEAKIRDSERAGFSLACSQEGPGQLRVERRVAIKKNLFPVTEYIHLKEFFDFVQARDSQPIVLRKK</sequence>
<dbReference type="AlphaFoldDB" id="A0A3E2BPG3"/>
<dbReference type="Gene3D" id="2.60.120.1130">
    <property type="match status" value="1"/>
</dbReference>
<dbReference type="InterPro" id="IPR024618">
    <property type="entry name" value="DUF3857"/>
</dbReference>
<feature type="domain" description="Transglutaminase-like" evidence="1">
    <location>
        <begin position="326"/>
        <end position="421"/>
    </location>
</feature>
<name>A0A3E2BPG3_9BACT</name>
<dbReference type="Pfam" id="PF01841">
    <property type="entry name" value="Transglut_core"/>
    <property type="match status" value="1"/>
</dbReference>
<dbReference type="EMBL" id="QUAH01000002">
    <property type="protein sequence ID" value="RFT16608.1"/>
    <property type="molecule type" value="Genomic_DNA"/>
</dbReference>
<dbReference type="Proteomes" id="UP000257323">
    <property type="component" value="Unassembled WGS sequence"/>
</dbReference>
<dbReference type="InterPro" id="IPR038765">
    <property type="entry name" value="Papain-like_cys_pep_sf"/>
</dbReference>
<comment type="caution">
    <text evidence="3">The sequence shown here is derived from an EMBL/GenBank/DDBJ whole genome shotgun (WGS) entry which is preliminary data.</text>
</comment>
<dbReference type="InterPro" id="IPR002931">
    <property type="entry name" value="Transglutaminase-like"/>
</dbReference>
<dbReference type="Pfam" id="PF12969">
    <property type="entry name" value="DUF3857"/>
    <property type="match status" value="1"/>
</dbReference>
<dbReference type="Gene3D" id="3.10.620.30">
    <property type="match status" value="1"/>
</dbReference>
<dbReference type="SUPFAM" id="SSF54001">
    <property type="entry name" value="Cysteine proteinases"/>
    <property type="match status" value="1"/>
</dbReference>
<evidence type="ECO:0000259" key="1">
    <source>
        <dbReference type="Pfam" id="PF01841"/>
    </source>
</evidence>
<evidence type="ECO:0000259" key="2">
    <source>
        <dbReference type="Pfam" id="PF12969"/>
    </source>
</evidence>
<reference evidence="3 4" key="1">
    <citation type="submission" date="2018-08" db="EMBL/GenBank/DDBJ databases">
        <title>Genome analysis of the thermophilic bacterium of the candidate phylum Aminicenantes from deep subsurface aquifer revealed its physiology and ecological role.</title>
        <authorList>
            <person name="Kadnikov V.V."/>
            <person name="Mardanov A.V."/>
            <person name="Beletsky A.V."/>
            <person name="Karnachuk O.V."/>
            <person name="Ravin N.V."/>
        </authorList>
    </citation>
    <scope>NUCLEOTIDE SEQUENCE [LARGE SCALE GENOMIC DNA]</scope>
    <source>
        <strain evidence="3">BY38</strain>
    </source>
</reference>
<organism evidence="3 4">
    <name type="scientific">Candidatus Saccharicenans subterraneus</name>
    <dbReference type="NCBI Taxonomy" id="2508984"/>
    <lineage>
        <taxon>Bacteria</taxon>
        <taxon>Candidatus Aminicenantota</taxon>
        <taxon>Candidatus Aminicenantia</taxon>
        <taxon>Candidatus Aminicenantales</taxon>
        <taxon>Candidatus Saccharicenantaceae</taxon>
        <taxon>Candidatus Saccharicenans</taxon>
    </lineage>
</organism>
<protein>
    <recommendedName>
        <fullName evidence="5">DUF3857 domain-containing protein</fullName>
    </recommendedName>
</protein>
<gene>
    <name evidence="3" type="ORF">OP8BY_1221</name>
</gene>
<proteinExistence type="predicted"/>